<dbReference type="AlphaFoldDB" id="A0A438JB19"/>
<gene>
    <name evidence="1" type="primary">ddx11_1</name>
    <name evidence="1" type="ORF">CK203_027441</name>
</gene>
<dbReference type="GO" id="GO:0004386">
    <property type="term" value="F:helicase activity"/>
    <property type="evidence" value="ECO:0007669"/>
    <property type="project" value="UniProtKB-KW"/>
</dbReference>
<dbReference type="InterPro" id="IPR045028">
    <property type="entry name" value="DinG/Rad3-like"/>
</dbReference>
<proteinExistence type="predicted"/>
<keyword evidence="1" id="KW-0067">ATP-binding</keyword>
<evidence type="ECO:0000313" key="2">
    <source>
        <dbReference type="Proteomes" id="UP000288805"/>
    </source>
</evidence>
<keyword evidence="1" id="KW-0378">Hydrolase</keyword>
<name>A0A438JB19_VITVI</name>
<dbReference type="PANTHER" id="PTHR11472">
    <property type="entry name" value="DNA REPAIR DEAD HELICASE RAD3/XP-D SUBFAMILY MEMBER"/>
    <property type="match status" value="1"/>
</dbReference>
<keyword evidence="1" id="KW-0547">Nucleotide-binding</keyword>
<sequence>MEKAKTIKTPVSSSIKLDKDEKGKFIDSSMYRGMIGSLLYLTANRPNIMVFTGFGDLRALKACVFVLGRLLFLQCVTTSFDIDPSPFQSSGFQRLELHKPPWWTTKFICRQHSLFGSRETKMVLEKEAIRCCSITSAYIAYILAQDKRPAESSQPEARRKTWFDIALFSTMEDYQRYKEYFVQRRIVDQAHAVILTGGTLQPIEEKRERLFPWLTSDQFHFFSCSHIIPPESILPVALSHGPSGQSFDFSYSSRSSSIMVSALQLYSSFDGDYSDNLHSLIALFIQVYYLGDRLCILLPPRTSITVFELVFPTLVGAFYSRATYDMGGPVTSTIKGIEIRLDPKSICCIFDIASVGLRVYKSKMWPTMLGFEPREAI</sequence>
<comment type="caution">
    <text evidence="1">The sequence shown here is derived from an EMBL/GenBank/DDBJ whole genome shotgun (WGS) entry which is preliminary data.</text>
</comment>
<organism evidence="1 2">
    <name type="scientific">Vitis vinifera</name>
    <name type="common">Grape</name>
    <dbReference type="NCBI Taxonomy" id="29760"/>
    <lineage>
        <taxon>Eukaryota</taxon>
        <taxon>Viridiplantae</taxon>
        <taxon>Streptophyta</taxon>
        <taxon>Embryophyta</taxon>
        <taxon>Tracheophyta</taxon>
        <taxon>Spermatophyta</taxon>
        <taxon>Magnoliopsida</taxon>
        <taxon>eudicotyledons</taxon>
        <taxon>Gunneridae</taxon>
        <taxon>Pentapetalae</taxon>
        <taxon>rosids</taxon>
        <taxon>Vitales</taxon>
        <taxon>Vitaceae</taxon>
        <taxon>Viteae</taxon>
        <taxon>Vitis</taxon>
    </lineage>
</organism>
<dbReference type="Proteomes" id="UP000288805">
    <property type="component" value="Unassembled WGS sequence"/>
</dbReference>
<reference evidence="1 2" key="1">
    <citation type="journal article" date="2018" name="PLoS Genet.">
        <title>Population sequencing reveals clonal diversity and ancestral inbreeding in the grapevine cultivar Chardonnay.</title>
        <authorList>
            <person name="Roach M.J."/>
            <person name="Johnson D.L."/>
            <person name="Bohlmann J."/>
            <person name="van Vuuren H.J."/>
            <person name="Jones S.J."/>
            <person name="Pretorius I.S."/>
            <person name="Schmidt S.A."/>
            <person name="Borneman A.R."/>
        </authorList>
    </citation>
    <scope>NUCLEOTIDE SEQUENCE [LARGE SCALE GENOMIC DNA]</scope>
    <source>
        <strain evidence="2">cv. Chardonnay</strain>
        <tissue evidence="1">Leaf</tissue>
    </source>
</reference>
<evidence type="ECO:0000313" key="1">
    <source>
        <dbReference type="EMBL" id="RVX06171.1"/>
    </source>
</evidence>
<keyword evidence="1" id="KW-0347">Helicase</keyword>
<protein>
    <submittedName>
        <fullName evidence="1">ATP-dependent DNA helicase DDX11</fullName>
    </submittedName>
</protein>
<dbReference type="EMBL" id="QGNW01000052">
    <property type="protein sequence ID" value="RVX06171.1"/>
    <property type="molecule type" value="Genomic_DNA"/>
</dbReference>
<accession>A0A438JB19</accession>
<dbReference type="PANTHER" id="PTHR11472:SF41">
    <property type="entry name" value="ATP-DEPENDENT DNA HELICASE DDX11-RELATED"/>
    <property type="match status" value="1"/>
</dbReference>